<sequence>MTNLTDQISWAASRYRHSDQEQSAGQPSRKLRPGMWPAQQCPNHQQQRHTEGQVLAGFTDVVTHDGVNASTTKTTAMAVAPTMLTPTGCRFHNGHDAAP</sequence>
<feature type="compositionally biased region" description="Polar residues" evidence="1">
    <location>
        <begin position="1"/>
        <end position="10"/>
    </location>
</feature>
<accession>A0ABS7RLL6</accession>
<protein>
    <submittedName>
        <fullName evidence="2">Uncharacterized protein</fullName>
    </submittedName>
</protein>
<feature type="region of interest" description="Disordered" evidence="1">
    <location>
        <begin position="1"/>
        <end position="50"/>
    </location>
</feature>
<name>A0ABS7RLL6_9ACTN</name>
<organism evidence="2 3">
    <name type="scientific">Nocardioides jiangsuensis</name>
    <dbReference type="NCBI Taxonomy" id="2866161"/>
    <lineage>
        <taxon>Bacteria</taxon>
        <taxon>Bacillati</taxon>
        <taxon>Actinomycetota</taxon>
        <taxon>Actinomycetes</taxon>
        <taxon>Propionibacteriales</taxon>
        <taxon>Nocardioidaceae</taxon>
        <taxon>Nocardioides</taxon>
    </lineage>
</organism>
<keyword evidence="3" id="KW-1185">Reference proteome</keyword>
<dbReference type="RefSeq" id="WP_221024112.1">
    <property type="nucleotide sequence ID" value="NZ_JAIEZQ010000001.1"/>
</dbReference>
<evidence type="ECO:0000256" key="1">
    <source>
        <dbReference type="SAM" id="MobiDB-lite"/>
    </source>
</evidence>
<dbReference type="Proteomes" id="UP000754710">
    <property type="component" value="Unassembled WGS sequence"/>
</dbReference>
<evidence type="ECO:0000313" key="2">
    <source>
        <dbReference type="EMBL" id="MBY9074437.1"/>
    </source>
</evidence>
<dbReference type="EMBL" id="JAIEZQ010000001">
    <property type="protein sequence ID" value="MBY9074437.1"/>
    <property type="molecule type" value="Genomic_DNA"/>
</dbReference>
<gene>
    <name evidence="2" type="ORF">K1X13_06365</name>
</gene>
<comment type="caution">
    <text evidence="2">The sequence shown here is derived from an EMBL/GenBank/DDBJ whole genome shotgun (WGS) entry which is preliminary data.</text>
</comment>
<evidence type="ECO:0000313" key="3">
    <source>
        <dbReference type="Proteomes" id="UP000754710"/>
    </source>
</evidence>
<proteinExistence type="predicted"/>
<reference evidence="2 3" key="1">
    <citation type="submission" date="2021-08" db="EMBL/GenBank/DDBJ databases">
        <title>Nocardioides bacterium WL0053 sp. nov., isolated from the sediment.</title>
        <authorList>
            <person name="Wang L."/>
            <person name="Zhang D."/>
            <person name="Zhang A."/>
        </authorList>
    </citation>
    <scope>NUCLEOTIDE SEQUENCE [LARGE SCALE GENOMIC DNA]</scope>
    <source>
        <strain evidence="2 3">WL0053</strain>
    </source>
</reference>